<protein>
    <recommendedName>
        <fullName evidence="2">Retrotransposon gag domain-containing protein</fullName>
    </recommendedName>
</protein>
<feature type="domain" description="Retrotransposon gag" evidence="2">
    <location>
        <begin position="76"/>
        <end position="163"/>
    </location>
</feature>
<dbReference type="OrthoDB" id="686606at2759"/>
<accession>A0A371IFB1</accession>
<name>A0A371IFB1_MUCPR</name>
<dbReference type="PANTHER" id="PTHR33223">
    <property type="entry name" value="CCHC-TYPE DOMAIN-CONTAINING PROTEIN"/>
    <property type="match status" value="1"/>
</dbReference>
<dbReference type="PANTHER" id="PTHR33223:SF8">
    <property type="entry name" value="OS04G0172440 PROTEIN"/>
    <property type="match status" value="1"/>
</dbReference>
<dbReference type="Proteomes" id="UP000257109">
    <property type="component" value="Unassembled WGS sequence"/>
</dbReference>
<feature type="compositionally biased region" description="Basic residues" evidence="1">
    <location>
        <begin position="315"/>
        <end position="328"/>
    </location>
</feature>
<feature type="region of interest" description="Disordered" evidence="1">
    <location>
        <begin position="302"/>
        <end position="359"/>
    </location>
</feature>
<gene>
    <name evidence="3" type="ORF">CR513_01358</name>
</gene>
<proteinExistence type="predicted"/>
<evidence type="ECO:0000313" key="4">
    <source>
        <dbReference type="Proteomes" id="UP000257109"/>
    </source>
</evidence>
<feature type="non-terminal residue" evidence="3">
    <location>
        <position position="1"/>
    </location>
</feature>
<comment type="caution">
    <text evidence="3">The sequence shown here is derived from an EMBL/GenBank/DDBJ whole genome shotgun (WGS) entry which is preliminary data.</text>
</comment>
<reference evidence="3" key="1">
    <citation type="submission" date="2018-05" db="EMBL/GenBank/DDBJ databases">
        <title>Draft genome of Mucuna pruriens seed.</title>
        <authorList>
            <person name="Nnadi N.E."/>
            <person name="Vos R."/>
            <person name="Hasami M.H."/>
            <person name="Devisetty U.K."/>
            <person name="Aguiy J.C."/>
        </authorList>
    </citation>
    <scope>NUCLEOTIDE SEQUENCE [LARGE SCALE GENOMIC DNA]</scope>
    <source>
        <strain evidence="3">JCA_2017</strain>
    </source>
</reference>
<feature type="region of interest" description="Disordered" evidence="1">
    <location>
        <begin position="200"/>
        <end position="252"/>
    </location>
</feature>
<sequence>MSQVEERWHSLEERLRVVEGGSSYELKAVDLPAKFKTPEFDKYKGSSYPRVHLVMYCRKMAVDIHDNKILVHCFQDNLTGAALGWYVSLERGHIKMWRDLAEAFIKQYKYNEDMALDRSWLQGLVKKEQEGFKEYAKQWHELAVQIQSLITEREMVTMFIDTLPSSYYDKVIGNAASNFADLVTVGERIELGIRRGRFAQESGSGGLSKKPIAKKKKGEANAVIVGPSFPQGRDHQSKADVARQEKATSNIDSNPRVLHRVVALVARAKAHGNNSPQALEPPYPRSYDPNARCDYHGGVVGHATKRTKGQTSKGTRSRPTRAQKRNKPPKWGGGLRAPTNSRTRPEATCGRGHDNPTHLAQPRERGIILNVWAYGSLTSPAQSYSDEGENAWAGGVNIPQGPRVESRPAEIFLNLAFCVCSTLQNSSISQNHD</sequence>
<keyword evidence="4" id="KW-1185">Reference proteome</keyword>
<feature type="compositionally biased region" description="Basic and acidic residues" evidence="1">
    <location>
        <begin position="232"/>
        <end position="246"/>
    </location>
</feature>
<dbReference type="InterPro" id="IPR005162">
    <property type="entry name" value="Retrotrans_gag_dom"/>
</dbReference>
<evidence type="ECO:0000313" key="3">
    <source>
        <dbReference type="EMBL" id="RDY13685.1"/>
    </source>
</evidence>
<evidence type="ECO:0000256" key="1">
    <source>
        <dbReference type="SAM" id="MobiDB-lite"/>
    </source>
</evidence>
<dbReference type="EMBL" id="QJKJ01000227">
    <property type="protein sequence ID" value="RDY13685.1"/>
    <property type="molecule type" value="Genomic_DNA"/>
</dbReference>
<evidence type="ECO:0000259" key="2">
    <source>
        <dbReference type="Pfam" id="PF03732"/>
    </source>
</evidence>
<dbReference type="Pfam" id="PF03732">
    <property type="entry name" value="Retrotrans_gag"/>
    <property type="match status" value="1"/>
</dbReference>
<dbReference type="AlphaFoldDB" id="A0A371IFB1"/>
<organism evidence="3 4">
    <name type="scientific">Mucuna pruriens</name>
    <name type="common">Velvet bean</name>
    <name type="synonym">Dolichos pruriens</name>
    <dbReference type="NCBI Taxonomy" id="157652"/>
    <lineage>
        <taxon>Eukaryota</taxon>
        <taxon>Viridiplantae</taxon>
        <taxon>Streptophyta</taxon>
        <taxon>Embryophyta</taxon>
        <taxon>Tracheophyta</taxon>
        <taxon>Spermatophyta</taxon>
        <taxon>Magnoliopsida</taxon>
        <taxon>eudicotyledons</taxon>
        <taxon>Gunneridae</taxon>
        <taxon>Pentapetalae</taxon>
        <taxon>rosids</taxon>
        <taxon>fabids</taxon>
        <taxon>Fabales</taxon>
        <taxon>Fabaceae</taxon>
        <taxon>Papilionoideae</taxon>
        <taxon>50 kb inversion clade</taxon>
        <taxon>NPAAA clade</taxon>
        <taxon>indigoferoid/millettioid clade</taxon>
        <taxon>Phaseoleae</taxon>
        <taxon>Mucuna</taxon>
    </lineage>
</organism>